<keyword evidence="4 7" id="KW-0812">Transmembrane</keyword>
<keyword evidence="6 7" id="KW-0472">Membrane</keyword>
<evidence type="ECO:0000313" key="10">
    <source>
        <dbReference type="EMBL" id="ODA29310.1"/>
    </source>
</evidence>
<evidence type="ECO:0000259" key="9">
    <source>
        <dbReference type="PROSITE" id="PS50928"/>
    </source>
</evidence>
<keyword evidence="3" id="KW-1003">Cell membrane</keyword>
<dbReference type="Pfam" id="PF00528">
    <property type="entry name" value="BPD_transp_1"/>
    <property type="match status" value="1"/>
</dbReference>
<dbReference type="InterPro" id="IPR035906">
    <property type="entry name" value="MetI-like_sf"/>
</dbReference>
<evidence type="ECO:0000256" key="4">
    <source>
        <dbReference type="ARBA" id="ARBA00022692"/>
    </source>
</evidence>
<evidence type="ECO:0000256" key="1">
    <source>
        <dbReference type="ARBA" id="ARBA00004651"/>
    </source>
</evidence>
<dbReference type="InterPro" id="IPR000515">
    <property type="entry name" value="MetI-like"/>
</dbReference>
<feature type="transmembrane region" description="Helical" evidence="7">
    <location>
        <begin position="71"/>
        <end position="93"/>
    </location>
</feature>
<dbReference type="RefSeq" id="WP_068850168.1">
    <property type="nucleotide sequence ID" value="NZ_LYDR01000137.1"/>
</dbReference>
<feature type="region of interest" description="Disordered" evidence="8">
    <location>
        <begin position="1"/>
        <end position="54"/>
    </location>
</feature>
<dbReference type="Pfam" id="PF12911">
    <property type="entry name" value="OppC_N"/>
    <property type="match status" value="1"/>
</dbReference>
<comment type="similarity">
    <text evidence="7">Belongs to the binding-protein-dependent transport system permease family.</text>
</comment>
<feature type="transmembrane region" description="Helical" evidence="7">
    <location>
        <begin position="411"/>
        <end position="430"/>
    </location>
</feature>
<dbReference type="InterPro" id="IPR050366">
    <property type="entry name" value="BP-dependent_transpt_permease"/>
</dbReference>
<dbReference type="Proteomes" id="UP000094828">
    <property type="component" value="Unassembled WGS sequence"/>
</dbReference>
<evidence type="ECO:0000256" key="3">
    <source>
        <dbReference type="ARBA" id="ARBA00022475"/>
    </source>
</evidence>
<dbReference type="AlphaFoldDB" id="A0A1C3E7T8"/>
<feature type="domain" description="ABC transmembrane type-1" evidence="9">
    <location>
        <begin position="372"/>
        <end position="561"/>
    </location>
</feature>
<dbReference type="EMBL" id="LYDR01000137">
    <property type="protein sequence ID" value="ODA29310.1"/>
    <property type="molecule type" value="Genomic_DNA"/>
</dbReference>
<feature type="transmembrane region" description="Helical" evidence="7">
    <location>
        <begin position="233"/>
        <end position="251"/>
    </location>
</feature>
<dbReference type="InterPro" id="IPR025966">
    <property type="entry name" value="OppC_N"/>
</dbReference>
<feature type="transmembrane region" description="Helical" evidence="7">
    <location>
        <begin position="545"/>
        <end position="564"/>
    </location>
</feature>
<keyword evidence="11" id="KW-1185">Reference proteome</keyword>
<evidence type="ECO:0000256" key="8">
    <source>
        <dbReference type="SAM" id="MobiDB-lite"/>
    </source>
</evidence>
<dbReference type="OrthoDB" id="9797852at2"/>
<dbReference type="GO" id="GO:0005886">
    <property type="term" value="C:plasma membrane"/>
    <property type="evidence" value="ECO:0007669"/>
    <property type="project" value="UniProtKB-SubCell"/>
</dbReference>
<comment type="caution">
    <text evidence="10">The sequence shown here is derived from an EMBL/GenBank/DDBJ whole genome shotgun (WGS) entry which is preliminary data.</text>
</comment>
<keyword evidence="5 7" id="KW-1133">Transmembrane helix</keyword>
<evidence type="ECO:0000256" key="6">
    <source>
        <dbReference type="ARBA" id="ARBA00023136"/>
    </source>
</evidence>
<evidence type="ECO:0000313" key="11">
    <source>
        <dbReference type="Proteomes" id="UP000094828"/>
    </source>
</evidence>
<feature type="compositionally biased region" description="Low complexity" evidence="8">
    <location>
        <begin position="19"/>
        <end position="54"/>
    </location>
</feature>
<reference evidence="10 11" key="1">
    <citation type="submission" date="2016-05" db="EMBL/GenBank/DDBJ databases">
        <title>Genomic and physiological characterization of Planctopirus sp. isolated from fresh water lake.</title>
        <authorList>
            <person name="Subhash Y."/>
            <person name="Ramana C."/>
        </authorList>
    </citation>
    <scope>NUCLEOTIDE SEQUENCE [LARGE SCALE GENOMIC DNA]</scope>
    <source>
        <strain evidence="10 11">JC280</strain>
    </source>
</reference>
<dbReference type="PANTHER" id="PTHR43386:SF1">
    <property type="entry name" value="D,D-DIPEPTIDE TRANSPORT SYSTEM PERMEASE PROTEIN DDPC-RELATED"/>
    <property type="match status" value="1"/>
</dbReference>
<dbReference type="STRING" id="1841610.A6X21_09485"/>
<proteinExistence type="inferred from homology"/>
<organism evidence="10 11">
    <name type="scientific">Planctopirus hydrillae</name>
    <dbReference type="NCBI Taxonomy" id="1841610"/>
    <lineage>
        <taxon>Bacteria</taxon>
        <taxon>Pseudomonadati</taxon>
        <taxon>Planctomycetota</taxon>
        <taxon>Planctomycetia</taxon>
        <taxon>Planctomycetales</taxon>
        <taxon>Planctomycetaceae</taxon>
        <taxon>Planctopirus</taxon>
    </lineage>
</organism>
<accession>A0A1C3E7T8</accession>
<gene>
    <name evidence="10" type="ORF">A6X21_09485</name>
</gene>
<feature type="transmembrane region" description="Helical" evidence="7">
    <location>
        <begin position="485"/>
        <end position="507"/>
    </location>
</feature>
<evidence type="ECO:0000256" key="5">
    <source>
        <dbReference type="ARBA" id="ARBA00022989"/>
    </source>
</evidence>
<feature type="transmembrane region" description="Helical" evidence="7">
    <location>
        <begin position="263"/>
        <end position="281"/>
    </location>
</feature>
<comment type="subcellular location">
    <subcellularLocation>
        <location evidence="1 7">Cell membrane</location>
        <topology evidence="1 7">Multi-pass membrane protein</topology>
    </subcellularLocation>
</comment>
<name>A0A1C3E7T8_9PLAN</name>
<feature type="transmembrane region" description="Helical" evidence="7">
    <location>
        <begin position="436"/>
        <end position="454"/>
    </location>
</feature>
<keyword evidence="2 7" id="KW-0813">Transport</keyword>
<dbReference type="PANTHER" id="PTHR43386">
    <property type="entry name" value="OLIGOPEPTIDE TRANSPORT SYSTEM PERMEASE PROTEIN APPC"/>
    <property type="match status" value="1"/>
</dbReference>
<dbReference type="SUPFAM" id="SSF161098">
    <property type="entry name" value="MetI-like"/>
    <property type="match status" value="1"/>
</dbReference>
<evidence type="ECO:0000256" key="2">
    <source>
        <dbReference type="ARBA" id="ARBA00022448"/>
    </source>
</evidence>
<sequence length="576" mass="63100">MAADRPLQTMTPSSPQPTGPAAASGASPVAAGEKVEASLSTSSTPPPVVQTSRSEQSQAAQIWREFKKRKLAVCAAILMIVEIMIAVFAPFIANDRPMAFRGVNRFEFQQLIQTVESLVALANGESRQEGGAAKKVYPVLEKAQSLLETAAAEIDVSTSNGSESHQQFEGLIQQIQDLQKPLGSFPDQSSALPPELIQGIQALLKDVKTLKKSELPPLLSRWYFPALAQLNGIDFWFIAAAIFWPFWWLATRTLSFAYRQPRWVQLLVLAGVPTLAAGIWVEINPSRLDQTNYKQGVLTAYDFSRTAPVIYDVVVWPLVPFGIDEYDTSNQTQPPAFSLKEPQKLATPWDRPHWLGTNHNGVDLLTLLIWGARISLSVGLVAVLIYMSIGIVLGALAGYFRGWVDILISRLIEVVICFPTLFLVLTIVALLKPSLINIMIVIGLTGWTGVARLVRSEFLRLVNQEFVLAGKSIGFSSTRLIFRHILPNALAPVVVAATFGIAGAILLESSLSFLGLGVRVPTPSWGTILSEGRTRLLQAPWQMTYPGFAIFITVTCYNLIGEALRDAADPRLRGTR</sequence>
<dbReference type="PROSITE" id="PS50928">
    <property type="entry name" value="ABC_TM1"/>
    <property type="match status" value="1"/>
</dbReference>
<dbReference type="Gene3D" id="1.10.3720.10">
    <property type="entry name" value="MetI-like"/>
    <property type="match status" value="1"/>
</dbReference>
<dbReference type="CDD" id="cd06261">
    <property type="entry name" value="TM_PBP2"/>
    <property type="match status" value="1"/>
</dbReference>
<evidence type="ECO:0000256" key="7">
    <source>
        <dbReference type="RuleBase" id="RU363032"/>
    </source>
</evidence>
<protein>
    <recommendedName>
        <fullName evidence="9">ABC transmembrane type-1 domain-containing protein</fullName>
    </recommendedName>
</protein>
<feature type="transmembrane region" description="Helical" evidence="7">
    <location>
        <begin position="374"/>
        <end position="399"/>
    </location>
</feature>
<dbReference type="GO" id="GO:0055085">
    <property type="term" value="P:transmembrane transport"/>
    <property type="evidence" value="ECO:0007669"/>
    <property type="project" value="InterPro"/>
</dbReference>